<organism evidence="1 2">
    <name type="scientific">Tanacetum coccineum</name>
    <dbReference type="NCBI Taxonomy" id="301880"/>
    <lineage>
        <taxon>Eukaryota</taxon>
        <taxon>Viridiplantae</taxon>
        <taxon>Streptophyta</taxon>
        <taxon>Embryophyta</taxon>
        <taxon>Tracheophyta</taxon>
        <taxon>Spermatophyta</taxon>
        <taxon>Magnoliopsida</taxon>
        <taxon>eudicotyledons</taxon>
        <taxon>Gunneridae</taxon>
        <taxon>Pentapetalae</taxon>
        <taxon>asterids</taxon>
        <taxon>campanulids</taxon>
        <taxon>Asterales</taxon>
        <taxon>Asteraceae</taxon>
        <taxon>Asteroideae</taxon>
        <taxon>Anthemideae</taxon>
        <taxon>Anthemidinae</taxon>
        <taxon>Tanacetum</taxon>
    </lineage>
</organism>
<evidence type="ECO:0000313" key="1">
    <source>
        <dbReference type="EMBL" id="GJU00963.1"/>
    </source>
</evidence>
<comment type="caution">
    <text evidence="1">The sequence shown here is derived from an EMBL/GenBank/DDBJ whole genome shotgun (WGS) entry which is preliminary data.</text>
</comment>
<proteinExistence type="predicted"/>
<evidence type="ECO:0000313" key="2">
    <source>
        <dbReference type="Proteomes" id="UP001151760"/>
    </source>
</evidence>
<reference evidence="1" key="1">
    <citation type="journal article" date="2022" name="Int. J. Mol. Sci.">
        <title>Draft Genome of Tanacetum Coccineum: Genomic Comparison of Closely Related Tanacetum-Family Plants.</title>
        <authorList>
            <person name="Yamashiro T."/>
            <person name="Shiraishi A."/>
            <person name="Nakayama K."/>
            <person name="Satake H."/>
        </authorList>
    </citation>
    <scope>NUCLEOTIDE SEQUENCE</scope>
</reference>
<protein>
    <submittedName>
        <fullName evidence="1">Uncharacterized protein</fullName>
    </submittedName>
</protein>
<keyword evidence="2" id="KW-1185">Reference proteome</keyword>
<reference evidence="1" key="2">
    <citation type="submission" date="2022-01" db="EMBL/GenBank/DDBJ databases">
        <authorList>
            <person name="Yamashiro T."/>
            <person name="Shiraishi A."/>
            <person name="Satake H."/>
            <person name="Nakayama K."/>
        </authorList>
    </citation>
    <scope>NUCLEOTIDE SEQUENCE</scope>
</reference>
<dbReference type="EMBL" id="BQNB010020917">
    <property type="protein sequence ID" value="GJU00963.1"/>
    <property type="molecule type" value="Genomic_DNA"/>
</dbReference>
<name>A0ABQ5IND6_9ASTR</name>
<gene>
    <name evidence="1" type="ORF">Tco_1111301</name>
</gene>
<dbReference type="Proteomes" id="UP001151760">
    <property type="component" value="Unassembled WGS sequence"/>
</dbReference>
<accession>A0ABQ5IND6</accession>
<sequence>MLRLYKLITFFSVDSGGTIRNDVLKTEFKPRSVNDQMTFCSTSVHASVLHKMVSVHKQFRPASQQTYGIYYHFSCLLNNTSGTVPLYLKLVPKVVLKQTRKLHHDKSLEFTIPPSYSNAEDTVTIYGSDLLILLAYAPSMSPLLSLPLSMACDDSDGYSSQHHVGWADFNFDVHFIEIDCESHESVIAAMLGVWHCTEYVNLSLICYGRILRFNKSYHTFNNTNWTDKKSRSWKMRKNYEVTEKYFHVLLKETYSRGIHAFSVAALVYSSRIFFSSLETVAKHRYHVGQIYYLRLSG</sequence>